<evidence type="ECO:0000256" key="1">
    <source>
        <dbReference type="ARBA" id="ARBA00022741"/>
    </source>
</evidence>
<dbReference type="InterPro" id="IPR027417">
    <property type="entry name" value="P-loop_NTPase"/>
</dbReference>
<dbReference type="PANTHER" id="PTHR47977">
    <property type="entry name" value="RAS-RELATED PROTEIN RAB"/>
    <property type="match status" value="1"/>
</dbReference>
<sequence>MIQVESQGKTINTLMQIWDTAGAELYQTITNTYYKGSSAVFIVFDLNNTESFQKCKFYIENVQQHCLEDVLKNLTILIGTHLSDERKVTTDEALFFTKQYNILYSEVNKDTNVDDILHTMAKRYIQLCE</sequence>
<name>A0AA86VA96_9EUKA</name>
<reference evidence="4 5" key="2">
    <citation type="submission" date="2024-07" db="EMBL/GenBank/DDBJ databases">
        <authorList>
            <person name="Akdeniz Z."/>
        </authorList>
    </citation>
    <scope>NUCLEOTIDE SEQUENCE [LARGE SCALE GENOMIC DNA]</scope>
</reference>
<keyword evidence="5" id="KW-1185">Reference proteome</keyword>
<evidence type="ECO:0000313" key="4">
    <source>
        <dbReference type="EMBL" id="CAL5995459.1"/>
    </source>
</evidence>
<dbReference type="InterPro" id="IPR050227">
    <property type="entry name" value="Rab"/>
</dbReference>
<proteinExistence type="predicted"/>
<dbReference type="CDD" id="cd00154">
    <property type="entry name" value="Rab"/>
    <property type="match status" value="1"/>
</dbReference>
<dbReference type="AlphaFoldDB" id="A0AA86VA96"/>
<dbReference type="SUPFAM" id="SSF52540">
    <property type="entry name" value="P-loop containing nucleoside triphosphate hydrolases"/>
    <property type="match status" value="1"/>
</dbReference>
<dbReference type="Gene3D" id="3.40.50.300">
    <property type="entry name" value="P-loop containing nucleotide triphosphate hydrolases"/>
    <property type="match status" value="1"/>
</dbReference>
<dbReference type="GO" id="GO:0005525">
    <property type="term" value="F:GTP binding"/>
    <property type="evidence" value="ECO:0007669"/>
    <property type="project" value="UniProtKB-KW"/>
</dbReference>
<dbReference type="InterPro" id="IPR001806">
    <property type="entry name" value="Small_GTPase"/>
</dbReference>
<keyword evidence="1" id="KW-0547">Nucleotide-binding</keyword>
<evidence type="ECO:0000313" key="5">
    <source>
        <dbReference type="Proteomes" id="UP001642409"/>
    </source>
</evidence>
<dbReference type="Proteomes" id="UP001642409">
    <property type="component" value="Unassembled WGS sequence"/>
</dbReference>
<dbReference type="GO" id="GO:0003924">
    <property type="term" value="F:GTPase activity"/>
    <property type="evidence" value="ECO:0007669"/>
    <property type="project" value="InterPro"/>
</dbReference>
<accession>A0AA86VA96</accession>
<dbReference type="EMBL" id="CATOUU010000937">
    <property type="protein sequence ID" value="CAI9960913.1"/>
    <property type="molecule type" value="Genomic_DNA"/>
</dbReference>
<comment type="caution">
    <text evidence="3">The sequence shown here is derived from an EMBL/GenBank/DDBJ whole genome shotgun (WGS) entry which is preliminary data.</text>
</comment>
<gene>
    <name evidence="4" type="ORF">HINF_LOCUS14042</name>
    <name evidence="3" type="ORF">HINF_LOCUS48558</name>
</gene>
<dbReference type="PROSITE" id="PS51421">
    <property type="entry name" value="RAS"/>
    <property type="match status" value="1"/>
</dbReference>
<dbReference type="EMBL" id="CAXDID020000033">
    <property type="protein sequence ID" value="CAL5995459.1"/>
    <property type="molecule type" value="Genomic_DNA"/>
</dbReference>
<dbReference type="Pfam" id="PF00071">
    <property type="entry name" value="Ras"/>
    <property type="match status" value="1"/>
</dbReference>
<dbReference type="SMART" id="SM00175">
    <property type="entry name" value="RAB"/>
    <property type="match status" value="1"/>
</dbReference>
<dbReference type="PROSITE" id="PS51419">
    <property type="entry name" value="RAB"/>
    <property type="match status" value="1"/>
</dbReference>
<evidence type="ECO:0000313" key="3">
    <source>
        <dbReference type="EMBL" id="CAI9960913.1"/>
    </source>
</evidence>
<reference evidence="3" key="1">
    <citation type="submission" date="2023-06" db="EMBL/GenBank/DDBJ databases">
        <authorList>
            <person name="Kurt Z."/>
        </authorList>
    </citation>
    <scope>NUCLEOTIDE SEQUENCE</scope>
</reference>
<protein>
    <submittedName>
        <fullName evidence="3">Rab2b</fullName>
    </submittedName>
</protein>
<evidence type="ECO:0000256" key="2">
    <source>
        <dbReference type="ARBA" id="ARBA00023134"/>
    </source>
</evidence>
<organism evidence="3">
    <name type="scientific">Hexamita inflata</name>
    <dbReference type="NCBI Taxonomy" id="28002"/>
    <lineage>
        <taxon>Eukaryota</taxon>
        <taxon>Metamonada</taxon>
        <taxon>Diplomonadida</taxon>
        <taxon>Hexamitidae</taxon>
        <taxon>Hexamitinae</taxon>
        <taxon>Hexamita</taxon>
    </lineage>
</organism>
<keyword evidence="2" id="KW-0342">GTP-binding</keyword>